<organism evidence="3 4">
    <name type="scientific">Cimex lectularius</name>
    <name type="common">Bed bug</name>
    <name type="synonym">Acanthia lectularia</name>
    <dbReference type="NCBI Taxonomy" id="79782"/>
    <lineage>
        <taxon>Eukaryota</taxon>
        <taxon>Metazoa</taxon>
        <taxon>Ecdysozoa</taxon>
        <taxon>Arthropoda</taxon>
        <taxon>Hexapoda</taxon>
        <taxon>Insecta</taxon>
        <taxon>Pterygota</taxon>
        <taxon>Neoptera</taxon>
        <taxon>Paraneoptera</taxon>
        <taxon>Hemiptera</taxon>
        <taxon>Heteroptera</taxon>
        <taxon>Panheteroptera</taxon>
        <taxon>Cimicomorpha</taxon>
        <taxon>Cimicidae</taxon>
        <taxon>Cimex</taxon>
    </lineage>
</organism>
<evidence type="ECO:0000256" key="2">
    <source>
        <dbReference type="SAM" id="SignalP"/>
    </source>
</evidence>
<keyword evidence="1" id="KW-1133">Transmembrane helix</keyword>
<dbReference type="GeneID" id="106661028"/>
<sequence length="221" mass="24834">MRPTLLLLLISLIEWSQVRSRVIYNMNPDPLRNTVNIDCGKECDPDWIKVLKIPTERKPEPEKTEKPEKRMPCVVQASILDRLQIGGKANVTCGNLAVYLTTSYRVDNSDGSAAQGLKVDESGTKQKVMEVVPSVGNSSVKTLLIKTGDENGSACHTKLVIHLPENKYRFEIWLISIVLISLCDLIVAFLSSSNFVNPIVWRIKRKRSIYLTNQATVRVKV</sequence>
<name>A0A8I6R685_CIMLE</name>
<accession>A0A8I6R685</accession>
<reference evidence="3" key="1">
    <citation type="submission" date="2022-01" db="UniProtKB">
        <authorList>
            <consortium name="EnsemblMetazoa"/>
        </authorList>
    </citation>
    <scope>IDENTIFICATION</scope>
</reference>
<evidence type="ECO:0000313" key="4">
    <source>
        <dbReference type="Proteomes" id="UP000494040"/>
    </source>
</evidence>
<feature type="transmembrane region" description="Helical" evidence="1">
    <location>
        <begin position="172"/>
        <end position="196"/>
    </location>
</feature>
<evidence type="ECO:0000313" key="3">
    <source>
        <dbReference type="EnsemblMetazoa" id="XP_014239615.1"/>
    </source>
</evidence>
<proteinExistence type="predicted"/>
<dbReference type="KEGG" id="clec:106661028"/>
<dbReference type="Proteomes" id="UP000494040">
    <property type="component" value="Unassembled WGS sequence"/>
</dbReference>
<keyword evidence="2" id="KW-0732">Signal</keyword>
<keyword evidence="1" id="KW-0472">Membrane</keyword>
<dbReference type="RefSeq" id="XP_014239615.1">
    <property type="nucleotide sequence ID" value="XM_014384129.2"/>
</dbReference>
<feature type="signal peptide" evidence="2">
    <location>
        <begin position="1"/>
        <end position="20"/>
    </location>
</feature>
<dbReference type="EnsemblMetazoa" id="XM_014384129.2">
    <property type="protein sequence ID" value="XP_014239615.1"/>
    <property type="gene ID" value="LOC106661028"/>
</dbReference>
<dbReference type="AlphaFoldDB" id="A0A8I6R685"/>
<keyword evidence="4" id="KW-1185">Reference proteome</keyword>
<feature type="chain" id="PRO_5035219763" evidence="2">
    <location>
        <begin position="21"/>
        <end position="221"/>
    </location>
</feature>
<evidence type="ECO:0000256" key="1">
    <source>
        <dbReference type="SAM" id="Phobius"/>
    </source>
</evidence>
<protein>
    <submittedName>
        <fullName evidence="3">Uncharacterized protein</fullName>
    </submittedName>
</protein>
<keyword evidence="1" id="KW-0812">Transmembrane</keyword>